<gene>
    <name evidence="2" type="ORF">BE17_41440</name>
</gene>
<feature type="region of interest" description="Disordered" evidence="1">
    <location>
        <begin position="27"/>
        <end position="68"/>
    </location>
</feature>
<dbReference type="AlphaFoldDB" id="A0A150S805"/>
<protein>
    <submittedName>
        <fullName evidence="2">Uncharacterized protein</fullName>
    </submittedName>
</protein>
<feature type="compositionally biased region" description="Basic and acidic residues" evidence="1">
    <location>
        <begin position="32"/>
        <end position="61"/>
    </location>
</feature>
<evidence type="ECO:0000256" key="1">
    <source>
        <dbReference type="SAM" id="MobiDB-lite"/>
    </source>
</evidence>
<accession>A0A150S805</accession>
<proteinExistence type="predicted"/>
<name>A0A150S805_SORCE</name>
<comment type="caution">
    <text evidence="2">The sequence shown here is derived from an EMBL/GenBank/DDBJ whole genome shotgun (WGS) entry which is preliminary data.</text>
</comment>
<evidence type="ECO:0000313" key="3">
    <source>
        <dbReference type="Proteomes" id="UP000075635"/>
    </source>
</evidence>
<sequence>MSWFTAWLGYGLGRGAAKAIFGEDEPEAVRPPIREQTEAEIRADEKRYDEDAKRLDTEDKAAKRRGSG</sequence>
<dbReference type="EMBL" id="JEMB01001334">
    <property type="protein sequence ID" value="KYF88532.1"/>
    <property type="molecule type" value="Genomic_DNA"/>
</dbReference>
<organism evidence="2 3">
    <name type="scientific">Sorangium cellulosum</name>
    <name type="common">Polyangium cellulosum</name>
    <dbReference type="NCBI Taxonomy" id="56"/>
    <lineage>
        <taxon>Bacteria</taxon>
        <taxon>Pseudomonadati</taxon>
        <taxon>Myxococcota</taxon>
        <taxon>Polyangia</taxon>
        <taxon>Polyangiales</taxon>
        <taxon>Polyangiaceae</taxon>
        <taxon>Sorangium</taxon>
    </lineage>
</organism>
<dbReference type="Proteomes" id="UP000075635">
    <property type="component" value="Unassembled WGS sequence"/>
</dbReference>
<reference evidence="2 3" key="1">
    <citation type="submission" date="2014-02" db="EMBL/GenBank/DDBJ databases">
        <title>The small core and large imbalanced accessory genome model reveals a collaborative survival strategy of Sorangium cellulosum strains in nature.</title>
        <authorList>
            <person name="Han K."/>
            <person name="Peng R."/>
            <person name="Blom J."/>
            <person name="Li Y.-Z."/>
        </authorList>
    </citation>
    <scope>NUCLEOTIDE SEQUENCE [LARGE SCALE GENOMIC DNA]</scope>
    <source>
        <strain evidence="2 3">So0011-07</strain>
    </source>
</reference>
<evidence type="ECO:0000313" key="2">
    <source>
        <dbReference type="EMBL" id="KYF88532.1"/>
    </source>
</evidence>